<dbReference type="PANTHER" id="PTHR37031">
    <property type="entry name" value="METALLOPHOSPHATASE BINDING DOMAIN PROTEIN"/>
    <property type="match status" value="1"/>
</dbReference>
<dbReference type="EMBL" id="MAAF01000050">
    <property type="protein sequence ID" value="OUR81227.1"/>
    <property type="molecule type" value="Genomic_DNA"/>
</dbReference>
<reference evidence="3" key="1">
    <citation type="journal article" date="2017" name="Proc. Natl. Acad. Sci. U.S.A.">
        <title>Simulation of Deepwater Horizon oil plume reveals substrate specialization within a complex community of hydrocarbon degraders.</title>
        <authorList>
            <person name="Hu P."/>
            <person name="Dubinsky E.A."/>
            <person name="Probst A.J."/>
            <person name="Wang J."/>
            <person name="Sieber C.M.K."/>
            <person name="Tom L.M."/>
            <person name="Gardinali P."/>
            <person name="Banfield J.F."/>
            <person name="Atlas R.M."/>
            <person name="Andersen G.L."/>
        </authorList>
    </citation>
    <scope>NUCLEOTIDE SEQUENCE [LARGE SCALE GENOMIC DNA]</scope>
</reference>
<evidence type="ECO:0008006" key="4">
    <source>
        <dbReference type="Google" id="ProtNLM"/>
    </source>
</evidence>
<dbReference type="InterPro" id="IPR038607">
    <property type="entry name" value="PhoD-like_sf"/>
</dbReference>
<name>A0A1Y5EKR0_COLPS</name>
<dbReference type="Proteomes" id="UP000243053">
    <property type="component" value="Unassembled WGS sequence"/>
</dbReference>
<dbReference type="PANTHER" id="PTHR37031:SF2">
    <property type="entry name" value="PHOD-LIKE PHOSPHATASE METALLOPHOSPHATASE DOMAIN-CONTAINING PROTEIN"/>
    <property type="match status" value="1"/>
</dbReference>
<evidence type="ECO:0000313" key="3">
    <source>
        <dbReference type="Proteomes" id="UP000243053"/>
    </source>
</evidence>
<evidence type="ECO:0000256" key="1">
    <source>
        <dbReference type="SAM" id="MobiDB-lite"/>
    </source>
</evidence>
<dbReference type="Gene3D" id="3.60.21.70">
    <property type="entry name" value="PhoD-like phosphatase"/>
    <property type="match status" value="1"/>
</dbReference>
<dbReference type="SUPFAM" id="SSF56300">
    <property type="entry name" value="Metallo-dependent phosphatases"/>
    <property type="match status" value="1"/>
</dbReference>
<comment type="caution">
    <text evidence="2">The sequence shown here is derived from an EMBL/GenBank/DDBJ whole genome shotgun (WGS) entry which is preliminary data.</text>
</comment>
<protein>
    <recommendedName>
        <fullName evidence="4">PhoD-like phosphatase metallophosphatase domain-containing protein</fullName>
    </recommendedName>
</protein>
<proteinExistence type="predicted"/>
<feature type="region of interest" description="Disordered" evidence="1">
    <location>
        <begin position="127"/>
        <end position="146"/>
    </location>
</feature>
<gene>
    <name evidence="2" type="ORF">A9Q75_07955</name>
</gene>
<dbReference type="AlphaFoldDB" id="A0A1Y5EKR0"/>
<dbReference type="InterPro" id="IPR029052">
    <property type="entry name" value="Metallo-depent_PP-like"/>
</dbReference>
<evidence type="ECO:0000313" key="2">
    <source>
        <dbReference type="EMBL" id="OUR81227.1"/>
    </source>
</evidence>
<sequence length="720" mass="81787">MLADILVGPILRRLTSQQLVLWWLSPLECRGELRCYLSNDSLGDDNSGNNVLANDDALTKPQDAQASYTATEDNNKLIFTAALDESNLTTFRVGEKAVVHLLDVSINLPVETYIEYDLLLKNSNNTVDSSSHNTEDNSEVSSTVSSEESSKCLADIIPNLAFVDKTRPSFIIQENINNLLHGSCRNPHHESPDSLLAGDHLVGQTLTDVEQRPALLMMSGDQIYADHVAGVTLHAIHQVIDLLGLNDESFSDENLAEQGITCGRELYQFSEQYFQRELLLPKSSSTAPWFRPYFFTSRKQQPIFTSTYAHNHVMTFAENMAMYFLVWSPTLWQQVKLEGFNVPAKYKAIHQQELAAIKDFVSGLDKVQRLLAHTPTYMIFDDHDVTDDWNLTAAWEQVAYQDPLAKRIIGNSLFAYWLCQGWGNDPKQFKGDFYKVANDYQVANANQKELNSEQQGSNSQGLCSQDRFIDYLLTFSHWQYTLDSHPKLVVLDSRTRRWRSELALDDPSGLMDWEALCELQQELIGHNSILLVSPAPIFGVKVIETIQRIATLAGHPLAVDAENWMTHPGAASTLLNIFKHPKTPEHFVILSGDVHYSFVYDVELRFRHHSPHIWQITSSGIKNQFPQPLIGLFDRMNRWFYGPYSPLNLFTKRRSMRIKGRKLMVDEQKQKLKLGHQRLQPKSGLGYLELHNDGSPHLIADLHCDGSKTVFIKTNEELLP</sequence>
<accession>A0A1Y5EKR0</accession>
<organism evidence="2 3">
    <name type="scientific">Colwellia psychrerythraea</name>
    <name type="common">Vibrio psychroerythus</name>
    <dbReference type="NCBI Taxonomy" id="28229"/>
    <lineage>
        <taxon>Bacteria</taxon>
        <taxon>Pseudomonadati</taxon>
        <taxon>Pseudomonadota</taxon>
        <taxon>Gammaproteobacteria</taxon>
        <taxon>Alteromonadales</taxon>
        <taxon>Colwelliaceae</taxon>
        <taxon>Colwellia</taxon>
    </lineage>
</organism>